<name>A0A482TE83_HALHI</name>
<reference evidence="1 2" key="1">
    <citation type="submission" date="2018-12" db="EMBL/GenBank/DDBJ databases">
        <title>Draft genome sequence of Haloarcula hispinica strain 18.1, an halophilic archaeon isolated from Chott El Jerid of Southern Tunisia.</title>
        <authorList>
            <person name="Najjari A."/>
            <person name="Ben Dhia O."/>
            <person name="Ferjani R."/>
            <person name="Mahjoubi M."/>
            <person name="Sghaier H."/>
            <person name="Elshahed M."/>
            <person name="Ouzari H.I."/>
            <person name="Cherid A."/>
            <person name="Youssef N."/>
        </authorList>
    </citation>
    <scope>NUCLEOTIDE SEQUENCE [LARGE SCALE GENOMIC DNA]</scope>
    <source>
        <strain evidence="1 2">18.1</strain>
    </source>
</reference>
<sequence>MVKQRFWSAIETSTLKSLSDEFTRNIEHSTLGRICTRLLEITRASRIYCWLTTEPESTVIVIDLRETHTVGPLLAVLDAVTPQDTRLWKDSGLASMAQSVQKTLSGSKTAKLAAKFLEPPELPENRERE</sequence>
<organism evidence="1 2">
    <name type="scientific">Haloarcula hispanica</name>
    <dbReference type="NCBI Taxonomy" id="51589"/>
    <lineage>
        <taxon>Archaea</taxon>
        <taxon>Methanobacteriati</taxon>
        <taxon>Methanobacteriota</taxon>
        <taxon>Stenosarchaea group</taxon>
        <taxon>Halobacteria</taxon>
        <taxon>Halobacteriales</taxon>
        <taxon>Haloarculaceae</taxon>
        <taxon>Haloarcula</taxon>
    </lineage>
</organism>
<comment type="caution">
    <text evidence="1">The sequence shown here is derived from an EMBL/GenBank/DDBJ whole genome shotgun (WGS) entry which is preliminary data.</text>
</comment>
<accession>A0A482TE83</accession>
<evidence type="ECO:0000313" key="1">
    <source>
        <dbReference type="EMBL" id="RYJ11207.1"/>
    </source>
</evidence>
<proteinExistence type="predicted"/>
<dbReference type="EMBL" id="RZIG01000002">
    <property type="protein sequence ID" value="RYJ11207.1"/>
    <property type="molecule type" value="Genomic_DNA"/>
</dbReference>
<gene>
    <name evidence="1" type="ORF">ELS20_15285</name>
</gene>
<dbReference type="AlphaFoldDB" id="A0A482TE83"/>
<evidence type="ECO:0000313" key="2">
    <source>
        <dbReference type="Proteomes" id="UP000293535"/>
    </source>
</evidence>
<dbReference type="Proteomes" id="UP000293535">
    <property type="component" value="Unassembled WGS sequence"/>
</dbReference>
<protein>
    <submittedName>
        <fullName evidence="1">Uncharacterized protein</fullName>
    </submittedName>
</protein>
<dbReference type="RefSeq" id="WP_064287515.1">
    <property type="nucleotide sequence ID" value="NZ_JAFKAA010000002.1"/>
</dbReference>